<dbReference type="InterPro" id="IPR021501">
    <property type="entry name" value="DUF3157"/>
</dbReference>
<gene>
    <name evidence="2" type="ORF">FUA24_11325</name>
</gene>
<dbReference type="AlphaFoldDB" id="A0A5D0HRE1"/>
<keyword evidence="3" id="KW-1185">Reference proteome</keyword>
<keyword evidence="1" id="KW-0732">Signal</keyword>
<dbReference type="EMBL" id="VSDQ01000679">
    <property type="protein sequence ID" value="TYA73933.1"/>
    <property type="molecule type" value="Genomic_DNA"/>
</dbReference>
<dbReference type="Proteomes" id="UP000323930">
    <property type="component" value="Unassembled WGS sequence"/>
</dbReference>
<dbReference type="OrthoDB" id="1444001at2"/>
<sequence length="147" mass="16704">MKSLLIVAVFFISFSALSQNNHIVKTDDGRRVLLKADFTWEYIDLVLPNKEVTEEKPLLSGSNACNLSDDFEEPKLNKKIQSQLKKGRATIAHVKKKVAKEYSCDVDQVTLIWVKETLKTATYNFCANGKRTTYKRTGHVVAKKLKI</sequence>
<name>A0A5D0HRE1_9FLAO</name>
<dbReference type="RefSeq" id="WP_148542333.1">
    <property type="nucleotide sequence ID" value="NZ_VSDQ01000679.1"/>
</dbReference>
<proteinExistence type="predicted"/>
<reference evidence="2 3" key="1">
    <citation type="submission" date="2019-08" db="EMBL/GenBank/DDBJ databases">
        <title>Seonamhaeicola sediminis sp. nov., isolated from marine sediment.</title>
        <authorList>
            <person name="Cao W.R."/>
        </authorList>
    </citation>
    <scope>NUCLEOTIDE SEQUENCE [LARGE SCALE GENOMIC DNA]</scope>
    <source>
        <strain evidence="2 3">B011</strain>
    </source>
</reference>
<comment type="caution">
    <text evidence="2">The sequence shown here is derived from an EMBL/GenBank/DDBJ whole genome shotgun (WGS) entry which is preliminary data.</text>
</comment>
<organism evidence="2 3">
    <name type="scientific">Seonamhaeicola marinus</name>
    <dbReference type="NCBI Taxonomy" id="1912246"/>
    <lineage>
        <taxon>Bacteria</taxon>
        <taxon>Pseudomonadati</taxon>
        <taxon>Bacteroidota</taxon>
        <taxon>Flavobacteriia</taxon>
        <taxon>Flavobacteriales</taxon>
        <taxon>Flavobacteriaceae</taxon>
    </lineage>
</organism>
<accession>A0A5D0HRE1</accession>
<protein>
    <submittedName>
        <fullName evidence="2">DUF3157 family protein</fullName>
    </submittedName>
</protein>
<evidence type="ECO:0000256" key="1">
    <source>
        <dbReference type="SAM" id="SignalP"/>
    </source>
</evidence>
<dbReference type="Pfam" id="PF11355">
    <property type="entry name" value="DUF3157"/>
    <property type="match status" value="1"/>
</dbReference>
<evidence type="ECO:0000313" key="3">
    <source>
        <dbReference type="Proteomes" id="UP000323930"/>
    </source>
</evidence>
<feature type="chain" id="PRO_5022739755" evidence="1">
    <location>
        <begin position="19"/>
        <end position="147"/>
    </location>
</feature>
<evidence type="ECO:0000313" key="2">
    <source>
        <dbReference type="EMBL" id="TYA73933.1"/>
    </source>
</evidence>
<feature type="signal peptide" evidence="1">
    <location>
        <begin position="1"/>
        <end position="18"/>
    </location>
</feature>